<sequence>MGNTPKEEVNPSNFGIWRQIPIAKRMINGSHGLRNIIAGFRFHFKILGYKGPAVRTTLVYYCAQNSITCGGEGFESSGIPEDL</sequence>
<protein>
    <submittedName>
        <fullName evidence="1">Uncharacterized protein</fullName>
    </submittedName>
</protein>
<comment type="caution">
    <text evidence="1">The sequence shown here is derived from an EMBL/GenBank/DDBJ whole genome shotgun (WGS) entry which is preliminary data.</text>
</comment>
<evidence type="ECO:0000313" key="1">
    <source>
        <dbReference type="EMBL" id="GIY95382.1"/>
    </source>
</evidence>
<dbReference type="AlphaFoldDB" id="A0AAV4XJW2"/>
<keyword evidence="2" id="KW-1185">Reference proteome</keyword>
<dbReference type="EMBL" id="BPLR01000511">
    <property type="protein sequence ID" value="GIY95382.1"/>
    <property type="molecule type" value="Genomic_DNA"/>
</dbReference>
<reference evidence="1 2" key="1">
    <citation type="submission" date="2021-06" db="EMBL/GenBank/DDBJ databases">
        <title>Caerostris extrusa draft genome.</title>
        <authorList>
            <person name="Kono N."/>
            <person name="Arakawa K."/>
        </authorList>
    </citation>
    <scope>NUCLEOTIDE SEQUENCE [LARGE SCALE GENOMIC DNA]</scope>
</reference>
<evidence type="ECO:0000313" key="2">
    <source>
        <dbReference type="Proteomes" id="UP001054945"/>
    </source>
</evidence>
<name>A0AAV4XJW2_CAEEX</name>
<organism evidence="1 2">
    <name type="scientific">Caerostris extrusa</name>
    <name type="common">Bark spider</name>
    <name type="synonym">Caerostris bankana</name>
    <dbReference type="NCBI Taxonomy" id="172846"/>
    <lineage>
        <taxon>Eukaryota</taxon>
        <taxon>Metazoa</taxon>
        <taxon>Ecdysozoa</taxon>
        <taxon>Arthropoda</taxon>
        <taxon>Chelicerata</taxon>
        <taxon>Arachnida</taxon>
        <taxon>Araneae</taxon>
        <taxon>Araneomorphae</taxon>
        <taxon>Entelegynae</taxon>
        <taxon>Araneoidea</taxon>
        <taxon>Araneidae</taxon>
        <taxon>Caerostris</taxon>
    </lineage>
</organism>
<proteinExistence type="predicted"/>
<gene>
    <name evidence="1" type="ORF">CEXT_324311</name>
</gene>
<dbReference type="Proteomes" id="UP001054945">
    <property type="component" value="Unassembled WGS sequence"/>
</dbReference>
<accession>A0AAV4XJW2</accession>